<name>A0A2P2CET7_9ZZZZ</name>
<gene>
    <name evidence="1" type="ORF">NOCA2790009</name>
</gene>
<evidence type="ECO:0000313" key="1">
    <source>
        <dbReference type="EMBL" id="CUR60451.1"/>
    </source>
</evidence>
<organism evidence="1">
    <name type="scientific">metagenome</name>
    <dbReference type="NCBI Taxonomy" id="256318"/>
    <lineage>
        <taxon>unclassified sequences</taxon>
        <taxon>metagenomes</taxon>
    </lineage>
</organism>
<sequence>MFRNRLRPEALEIADAQERQSPCGLWRS</sequence>
<protein>
    <submittedName>
        <fullName evidence="1">Uncharacterized protein</fullName>
    </submittedName>
</protein>
<dbReference type="EMBL" id="CZKA01000077">
    <property type="protein sequence ID" value="CUR60451.1"/>
    <property type="molecule type" value="Genomic_DNA"/>
</dbReference>
<dbReference type="AlphaFoldDB" id="A0A2P2CET7"/>
<accession>A0A2P2CET7</accession>
<reference evidence="1" key="1">
    <citation type="submission" date="2015-08" db="EMBL/GenBank/DDBJ databases">
        <authorList>
            <person name="Babu N.S."/>
            <person name="Beckwith C.J."/>
            <person name="Beseler K.G."/>
            <person name="Brison A."/>
            <person name="Carone J.V."/>
            <person name="Caskin T.P."/>
            <person name="Diamond M."/>
            <person name="Durham M.E."/>
            <person name="Foxe J.M."/>
            <person name="Go M."/>
            <person name="Henderson B.A."/>
            <person name="Jones I.B."/>
            <person name="McGettigan J.A."/>
            <person name="Micheletti S.J."/>
            <person name="Nasrallah M.E."/>
            <person name="Ortiz D."/>
            <person name="Piller C.R."/>
            <person name="Privatt S.R."/>
            <person name="Schneider S.L."/>
            <person name="Sharp S."/>
            <person name="Smith T.C."/>
            <person name="Stanton J.D."/>
            <person name="Ullery H.E."/>
            <person name="Wilson R.J."/>
            <person name="Serrano M.G."/>
            <person name="Buck G."/>
            <person name="Lee V."/>
            <person name="Wang Y."/>
            <person name="Carvalho R."/>
            <person name="Voegtly L."/>
            <person name="Shi R."/>
            <person name="Duckworth R."/>
            <person name="Johnson A."/>
            <person name="Loviza R."/>
            <person name="Walstead R."/>
            <person name="Shah Z."/>
            <person name="Kiflezghi M."/>
            <person name="Wade K."/>
            <person name="Ball S.L."/>
            <person name="Bradley K.W."/>
            <person name="Asai D.J."/>
            <person name="Bowman C.A."/>
            <person name="Russell D.A."/>
            <person name="Pope W.H."/>
            <person name="Jacobs-Sera D."/>
            <person name="Hendrix R.W."/>
            <person name="Hatfull G.F."/>
        </authorList>
    </citation>
    <scope>NUCLEOTIDE SEQUENCE</scope>
</reference>
<proteinExistence type="predicted"/>